<organism evidence="1 2">
    <name type="scientific">Rhizobium herbae</name>
    <dbReference type="NCBI Taxonomy" id="508661"/>
    <lineage>
        <taxon>Bacteria</taxon>
        <taxon>Pseudomonadati</taxon>
        <taxon>Pseudomonadota</taxon>
        <taxon>Alphaproteobacteria</taxon>
        <taxon>Hyphomicrobiales</taxon>
        <taxon>Rhizobiaceae</taxon>
        <taxon>Rhizobium/Agrobacterium group</taxon>
        <taxon>Rhizobium</taxon>
    </lineage>
</organism>
<evidence type="ECO:0000313" key="2">
    <source>
        <dbReference type="Proteomes" id="UP000757604"/>
    </source>
</evidence>
<comment type="caution">
    <text evidence="1">The sequence shown here is derived from an EMBL/GenBank/DDBJ whole genome shotgun (WGS) entry which is preliminary data.</text>
</comment>
<gene>
    <name evidence="1" type="ORF">JNB71_13355</name>
</gene>
<protein>
    <submittedName>
        <fullName evidence="1">Uncharacterized protein</fullName>
    </submittedName>
</protein>
<name>A0ABS7HB27_9HYPH</name>
<accession>A0ABS7HB27</accession>
<dbReference type="EMBL" id="JAEUAO010000003">
    <property type="protein sequence ID" value="MBW9064308.1"/>
    <property type="molecule type" value="Genomic_DNA"/>
</dbReference>
<dbReference type="RefSeq" id="WP_220372309.1">
    <property type="nucleotide sequence ID" value="NZ_JAEUAO010000003.1"/>
</dbReference>
<keyword evidence="2" id="KW-1185">Reference proteome</keyword>
<proteinExistence type="predicted"/>
<evidence type="ECO:0000313" key="1">
    <source>
        <dbReference type="EMBL" id="MBW9064308.1"/>
    </source>
</evidence>
<dbReference type="Proteomes" id="UP000757604">
    <property type="component" value="Unassembled WGS sequence"/>
</dbReference>
<reference evidence="1 2" key="1">
    <citation type="journal article" date="2021" name="MBio">
        <title>Poor Competitiveness of Bradyrhizobium in Pigeon Pea Root Colonization in Indian Soils.</title>
        <authorList>
            <person name="Chalasani D."/>
            <person name="Basu A."/>
            <person name="Pullabhotla S.V.S.R.N."/>
            <person name="Jorrin B."/>
            <person name="Neal A.L."/>
            <person name="Poole P.S."/>
            <person name="Podile A.R."/>
            <person name="Tkacz A."/>
        </authorList>
    </citation>
    <scope>NUCLEOTIDE SEQUENCE [LARGE SCALE GENOMIC DNA]</scope>
    <source>
        <strain evidence="1 2">HU44</strain>
    </source>
</reference>
<sequence>MAADDLLNDPVSDLASRLEAMTDDEVFTAMSTLEAVSEGTESADQAEIVARIALIEVEIERRFPGQLLAPYCDWKKRNLLM</sequence>